<reference evidence="1 2" key="3">
    <citation type="journal article" date="2022" name="Microbiol. Spectr.">
        <title>Folding features and dynamics of 3D genome architecture in plant fungal pathogens.</title>
        <authorList>
            <person name="Xia C."/>
        </authorList>
    </citation>
    <scope>NUCLEOTIDE SEQUENCE [LARGE SCALE GENOMIC DNA]</scope>
    <source>
        <strain evidence="1 2">93-210</strain>
    </source>
</reference>
<comment type="caution">
    <text evidence="1">The sequence shown here is derived from an EMBL/GenBank/DDBJ whole genome shotgun (WGS) entry which is preliminary data.</text>
</comment>
<protein>
    <submittedName>
        <fullName evidence="1">Uncharacterized protein</fullName>
    </submittedName>
</protein>
<proteinExistence type="predicted"/>
<evidence type="ECO:0000313" key="2">
    <source>
        <dbReference type="Proteomes" id="UP001060170"/>
    </source>
</evidence>
<evidence type="ECO:0000313" key="1">
    <source>
        <dbReference type="EMBL" id="KAI7951907.1"/>
    </source>
</evidence>
<dbReference type="Proteomes" id="UP001060170">
    <property type="component" value="Chromosome 7"/>
</dbReference>
<gene>
    <name evidence="1" type="ORF">MJO28_007591</name>
</gene>
<reference evidence="2" key="1">
    <citation type="journal article" date="2018" name="BMC Genomics">
        <title>Genomic insights into host adaptation between the wheat stripe rust pathogen (Puccinia striiformis f. sp. tritici) and the barley stripe rust pathogen (Puccinia striiformis f. sp. hordei).</title>
        <authorList>
            <person name="Xia C."/>
            <person name="Wang M."/>
            <person name="Yin C."/>
            <person name="Cornejo O.E."/>
            <person name="Hulbert S.H."/>
            <person name="Chen X."/>
        </authorList>
    </citation>
    <scope>NUCLEOTIDE SEQUENCE [LARGE SCALE GENOMIC DNA]</scope>
    <source>
        <strain evidence="2">93-210</strain>
    </source>
</reference>
<sequence length="395" mass="43424">MSRSPKVERPASKISSSQSPSTKFNMSTTKSVNAAVSADALEDTQFSLNGTEHQDDGQTDLEPLKKKRKKATQKTKKAKKTANEDADVNLEAAGDEDTIMQTEADSPTEPKLNVAVKLALAGDSSNTKSTRTAAETELLKQRKKQKSKAKQKAKKEQAQQLNCSKAEQCAHIHPASASPNESSSIGLQPPDLQINYLKDRQKRALPLLSDLEFESLPLEQSWLLDVSEKPLRAHLGAWLETGAVPGLLQAVKETPDIVGAPAALVISAAALRAVDLCREVKRLIENPKESGEITKLFARHFKLPEHAKHLKETKVSIGVGTPDRISKLLTYEGEEGLKLDRLKFLILDVTWLDIKGFNLTELPDTLVKTALWKSLLGLPNMLERFQSGKTKIVLF</sequence>
<name>A0ACC0EGE3_9BASI</name>
<reference evidence="2" key="2">
    <citation type="journal article" date="2018" name="Mol. Plant Microbe Interact.">
        <title>Genome sequence resources for the wheat stripe rust pathogen (Puccinia striiformis f. sp. tritici) and the barley stripe rust pathogen (Puccinia striiformis f. sp. hordei).</title>
        <authorList>
            <person name="Xia C."/>
            <person name="Wang M."/>
            <person name="Yin C."/>
            <person name="Cornejo O.E."/>
            <person name="Hulbert S.H."/>
            <person name="Chen X."/>
        </authorList>
    </citation>
    <scope>NUCLEOTIDE SEQUENCE [LARGE SCALE GENOMIC DNA]</scope>
    <source>
        <strain evidence="2">93-210</strain>
    </source>
</reference>
<accession>A0ACC0EGE3</accession>
<organism evidence="1 2">
    <name type="scientific">Puccinia striiformis f. sp. tritici</name>
    <dbReference type="NCBI Taxonomy" id="168172"/>
    <lineage>
        <taxon>Eukaryota</taxon>
        <taxon>Fungi</taxon>
        <taxon>Dikarya</taxon>
        <taxon>Basidiomycota</taxon>
        <taxon>Pucciniomycotina</taxon>
        <taxon>Pucciniomycetes</taxon>
        <taxon>Pucciniales</taxon>
        <taxon>Pucciniaceae</taxon>
        <taxon>Puccinia</taxon>
    </lineage>
</organism>
<dbReference type="EMBL" id="CM045871">
    <property type="protein sequence ID" value="KAI7951907.1"/>
    <property type="molecule type" value="Genomic_DNA"/>
</dbReference>
<keyword evidence="2" id="KW-1185">Reference proteome</keyword>